<name>A0ACC1Q7T6_9APHY</name>
<evidence type="ECO:0000313" key="2">
    <source>
        <dbReference type="Proteomes" id="UP001144978"/>
    </source>
</evidence>
<protein>
    <submittedName>
        <fullName evidence="1">Uncharacterized protein</fullName>
    </submittedName>
</protein>
<proteinExistence type="predicted"/>
<reference evidence="1" key="1">
    <citation type="submission" date="2022-08" db="EMBL/GenBank/DDBJ databases">
        <title>Genome Sequence of Pycnoporus sanguineus.</title>
        <authorList>
            <person name="Buettner E."/>
        </authorList>
    </citation>
    <scope>NUCLEOTIDE SEQUENCE</scope>
    <source>
        <strain evidence="1">CG-C14</strain>
    </source>
</reference>
<accession>A0ACC1Q7T6</accession>
<sequence length="231" mass="25080">MPHFDTSGRMAPKRAACQVCESTESKYTCAKCSVVYCSVPCYKKHQEICSGKQPPARSASTSTSALSDSQQSSSTAAGTHNDIAVDEKTSPISGPSSSSVEGDHEPPLRSLASLKWPYVPEESAFPDPLKRDDPKPLQLHHYEAIATSPAIRRVLAQNPRLRDILRKIDDLRGEERELALHEALGVGDSRGKILVGHESEEDQKALRDLAEAVEAAVRGGKHDVLGLDWGD</sequence>
<gene>
    <name evidence="1" type="ORF">NUW54_g1956</name>
</gene>
<dbReference type="EMBL" id="JANSHE010000346">
    <property type="protein sequence ID" value="KAJ3012149.1"/>
    <property type="molecule type" value="Genomic_DNA"/>
</dbReference>
<dbReference type="Proteomes" id="UP001144978">
    <property type="component" value="Unassembled WGS sequence"/>
</dbReference>
<keyword evidence="2" id="KW-1185">Reference proteome</keyword>
<evidence type="ECO:0000313" key="1">
    <source>
        <dbReference type="EMBL" id="KAJ3012149.1"/>
    </source>
</evidence>
<comment type="caution">
    <text evidence="1">The sequence shown here is derived from an EMBL/GenBank/DDBJ whole genome shotgun (WGS) entry which is preliminary data.</text>
</comment>
<organism evidence="1 2">
    <name type="scientific">Trametes sanguinea</name>
    <dbReference type="NCBI Taxonomy" id="158606"/>
    <lineage>
        <taxon>Eukaryota</taxon>
        <taxon>Fungi</taxon>
        <taxon>Dikarya</taxon>
        <taxon>Basidiomycota</taxon>
        <taxon>Agaricomycotina</taxon>
        <taxon>Agaricomycetes</taxon>
        <taxon>Polyporales</taxon>
        <taxon>Polyporaceae</taxon>
        <taxon>Trametes</taxon>
    </lineage>
</organism>